<comment type="caution">
    <text evidence="1">The sequence shown here is derived from an EMBL/GenBank/DDBJ whole genome shotgun (WGS) entry which is preliminary data.</text>
</comment>
<dbReference type="AlphaFoldDB" id="A0A1B9AMX9"/>
<dbReference type="RefSeq" id="WP_065411113.1">
    <property type="nucleotide sequence ID" value="NZ_MAYT01000027.1"/>
</dbReference>
<evidence type="ECO:0000313" key="1">
    <source>
        <dbReference type="EMBL" id="OCA85145.1"/>
    </source>
</evidence>
<evidence type="ECO:0008006" key="3">
    <source>
        <dbReference type="Google" id="ProtNLM"/>
    </source>
</evidence>
<dbReference type="EMBL" id="MAYT01000027">
    <property type="protein sequence ID" value="OCA85145.1"/>
    <property type="molecule type" value="Genomic_DNA"/>
</dbReference>
<evidence type="ECO:0000313" key="2">
    <source>
        <dbReference type="Proteomes" id="UP000092578"/>
    </source>
</evidence>
<proteinExistence type="predicted"/>
<keyword evidence="2" id="KW-1185">Reference proteome</keyword>
<gene>
    <name evidence="1" type="ORF">A8F95_10720</name>
</gene>
<accession>A0A1B9AMX9</accession>
<reference evidence="2" key="1">
    <citation type="submission" date="2016-05" db="EMBL/GenBank/DDBJ databases">
        <authorList>
            <person name="Liu B."/>
            <person name="Wang J."/>
            <person name="Zhu Y."/>
            <person name="Liu G."/>
            <person name="Chen Q."/>
            <person name="Chen Z."/>
            <person name="Lan J."/>
            <person name="Che J."/>
            <person name="Ge C."/>
            <person name="Shi H."/>
            <person name="Pan Z."/>
            <person name="Liu X."/>
        </authorList>
    </citation>
    <scope>NUCLEOTIDE SEQUENCE [LARGE SCALE GENOMIC DNA]</scope>
    <source>
        <strain evidence="2">FJAT-27215</strain>
    </source>
</reference>
<organism evidence="1 2">
    <name type="scientific">Pseudobacillus wudalianchiensis</name>
    <dbReference type="NCBI Taxonomy" id="1743143"/>
    <lineage>
        <taxon>Bacteria</taxon>
        <taxon>Bacillati</taxon>
        <taxon>Bacillota</taxon>
        <taxon>Bacilli</taxon>
        <taxon>Bacillales</taxon>
        <taxon>Bacillaceae</taxon>
        <taxon>Pseudobacillus</taxon>
    </lineage>
</organism>
<dbReference type="Proteomes" id="UP000092578">
    <property type="component" value="Unassembled WGS sequence"/>
</dbReference>
<sequence length="68" mass="7583">MRKSLGLHETVDTHELLTFKNLCVTKSALMSGLVKDQELKILLENDATIGQQHIQQLRAFLQGGGNYS</sequence>
<protein>
    <recommendedName>
        <fullName evidence="3">Spore coat protein</fullName>
    </recommendedName>
</protein>
<name>A0A1B9AMX9_9BACI</name>